<comment type="caution">
    <text evidence="1">The sequence shown here is derived from an EMBL/GenBank/DDBJ whole genome shotgun (WGS) entry which is preliminary data.</text>
</comment>
<keyword evidence="2" id="KW-1185">Reference proteome</keyword>
<dbReference type="Proteomes" id="UP001642720">
    <property type="component" value="Unassembled WGS sequence"/>
</dbReference>
<organism evidence="1 2">
    <name type="scientific">Trichoderma ghanense</name>
    <dbReference type="NCBI Taxonomy" id="65468"/>
    <lineage>
        <taxon>Eukaryota</taxon>
        <taxon>Fungi</taxon>
        <taxon>Dikarya</taxon>
        <taxon>Ascomycota</taxon>
        <taxon>Pezizomycotina</taxon>
        <taxon>Sordariomycetes</taxon>
        <taxon>Hypocreomycetidae</taxon>
        <taxon>Hypocreales</taxon>
        <taxon>Hypocreaceae</taxon>
        <taxon>Trichoderma</taxon>
    </lineage>
</organism>
<dbReference type="GeneID" id="300578302"/>
<evidence type="ECO:0000313" key="1">
    <source>
        <dbReference type="EMBL" id="TFB01118.1"/>
    </source>
</evidence>
<accession>A0ABY2GYT1</accession>
<reference evidence="1 2" key="1">
    <citation type="submission" date="2018-01" db="EMBL/GenBank/DDBJ databases">
        <title>Genome characterization of the sugarcane-associated fungus Trichoderma ghanense CCMA-1212 and their application in lignocelulose bioconversion.</title>
        <authorList>
            <person name="Steindorff A.S."/>
            <person name="Mendes T.D."/>
            <person name="Vilela E.S.D."/>
            <person name="Rodrigues D.S."/>
            <person name="Formighieri E.F."/>
            <person name="Melo I.S."/>
            <person name="Favaro L.C.L."/>
        </authorList>
    </citation>
    <scope>NUCLEOTIDE SEQUENCE [LARGE SCALE GENOMIC DNA]</scope>
    <source>
        <strain evidence="1 2">CCMA-1212</strain>
    </source>
</reference>
<sequence length="247" mass="26898">MASRSIDAAVALVGADEKPWIGLDATNGSGEKAGKETQKNQEWCSEESCRAGTIPCALNRLLRVFASHRAESGPGACEALEIPRDLVLVGLFSWERIPGGRDGESEEEGERKGEIRDRQVVDLAACMPEERGSIGSTLRHTGMLREHVAVARLARARHEARCCLTDLSGWVMPSTGRKIGRRCGWAQGERELVRHKQSNSSVAVVTGVPRSWRERVRARDSFTAPTLGLVETLLVRAVGFWALGSGV</sequence>
<gene>
    <name evidence="1" type="ORF">CCMA1212_006644</name>
</gene>
<dbReference type="EMBL" id="PPTA01000009">
    <property type="protein sequence ID" value="TFB01118.1"/>
    <property type="molecule type" value="Genomic_DNA"/>
</dbReference>
<name>A0ABY2GYT1_9HYPO</name>
<evidence type="ECO:0000313" key="2">
    <source>
        <dbReference type="Proteomes" id="UP001642720"/>
    </source>
</evidence>
<dbReference type="RefSeq" id="XP_073557319.1">
    <property type="nucleotide sequence ID" value="XM_073703852.1"/>
</dbReference>
<proteinExistence type="predicted"/>
<protein>
    <submittedName>
        <fullName evidence="1">Uncharacterized protein</fullName>
    </submittedName>
</protein>